<feature type="region of interest" description="Disordered" evidence="1">
    <location>
        <begin position="18"/>
        <end position="79"/>
    </location>
</feature>
<dbReference type="Proteomes" id="UP000245698">
    <property type="component" value="Unassembled WGS sequence"/>
</dbReference>
<protein>
    <submittedName>
        <fullName evidence="2">Uncharacterized protein</fullName>
    </submittedName>
</protein>
<keyword evidence="3" id="KW-1185">Reference proteome</keyword>
<evidence type="ECO:0000313" key="3">
    <source>
        <dbReference type="Proteomes" id="UP000245698"/>
    </source>
</evidence>
<organism evidence="2 3">
    <name type="scientific">Mesorhizobium delmotii</name>
    <dbReference type="NCBI Taxonomy" id="1631247"/>
    <lineage>
        <taxon>Bacteria</taxon>
        <taxon>Pseudomonadati</taxon>
        <taxon>Pseudomonadota</taxon>
        <taxon>Alphaproteobacteria</taxon>
        <taxon>Hyphomicrobiales</taxon>
        <taxon>Phyllobacteriaceae</taxon>
        <taxon>Mesorhizobium</taxon>
    </lineage>
</organism>
<accession>A0A2P9ALH6</accession>
<name>A0A2P9ALH6_9HYPH</name>
<evidence type="ECO:0000256" key="1">
    <source>
        <dbReference type="SAM" id="MobiDB-lite"/>
    </source>
</evidence>
<evidence type="ECO:0000313" key="2">
    <source>
        <dbReference type="EMBL" id="SJM31968.1"/>
    </source>
</evidence>
<reference evidence="3" key="1">
    <citation type="submission" date="2016-12" db="EMBL/GenBank/DDBJ databases">
        <authorList>
            <person name="Brunel B."/>
        </authorList>
    </citation>
    <scope>NUCLEOTIDE SEQUENCE [LARGE SCALE GENOMIC DNA]</scope>
</reference>
<sequence length="79" mass="8707">MCGAPSNWFRLIGLIDDHSEPEEGRQTPARAVGTSNKAFDDDDWNGLGVRREASHAIDRGGTIPMEPQRGRGYPRDAVQ</sequence>
<proteinExistence type="predicted"/>
<gene>
    <name evidence="2" type="ORF">BQ8482_220139</name>
</gene>
<dbReference type="EMBL" id="FUIG01000029">
    <property type="protein sequence ID" value="SJM31968.1"/>
    <property type="molecule type" value="Genomic_DNA"/>
</dbReference>
<feature type="compositionally biased region" description="Basic and acidic residues" evidence="1">
    <location>
        <begin position="49"/>
        <end position="58"/>
    </location>
</feature>
<dbReference type="AlphaFoldDB" id="A0A2P9ALH6"/>